<reference evidence="5 6" key="1">
    <citation type="submission" date="2022-08" db="EMBL/GenBank/DDBJ databases">
        <title>Aerococcaceae sp. nov isolated from spoiled eye mask.</title>
        <authorList>
            <person name="Zhou G."/>
            <person name="Xie X.-B."/>
            <person name="Shi Q.-S."/>
            <person name="Wang Y.-S."/>
            <person name="Wen X."/>
            <person name="Peng H."/>
            <person name="Yang X.-J."/>
            <person name="Tao H.-B."/>
            <person name="Huang X.-M."/>
        </authorList>
    </citation>
    <scope>NUCLEOTIDE SEQUENCE [LARGE SCALE GENOMIC DNA]</scope>
    <source>
        <strain evidence="6">DM20194951</strain>
    </source>
</reference>
<dbReference type="PROSITE" id="PS51206">
    <property type="entry name" value="SF3_HELICASE_1"/>
    <property type="match status" value="1"/>
</dbReference>
<dbReference type="InterPro" id="IPR014818">
    <property type="entry name" value="Phage/plasmid_primase_P4_C"/>
</dbReference>
<keyword evidence="2" id="KW-0378">Hydrolase</keyword>
<dbReference type="NCBIfam" id="TIGR01613">
    <property type="entry name" value="primase_Cterm"/>
    <property type="match status" value="1"/>
</dbReference>
<dbReference type="Pfam" id="PF19263">
    <property type="entry name" value="DUF5906"/>
    <property type="match status" value="1"/>
</dbReference>
<dbReference type="InterPro" id="IPR014820">
    <property type="entry name" value="PriCT_1"/>
</dbReference>
<dbReference type="InterPro" id="IPR051620">
    <property type="entry name" value="ORF904-like_C"/>
</dbReference>
<dbReference type="InterPro" id="IPR014015">
    <property type="entry name" value="Helicase_SF3_DNA-vir"/>
</dbReference>
<evidence type="ECO:0000256" key="1">
    <source>
        <dbReference type="ARBA" id="ARBA00022741"/>
    </source>
</evidence>
<evidence type="ECO:0000313" key="6">
    <source>
        <dbReference type="Proteomes" id="UP001315967"/>
    </source>
</evidence>
<protein>
    <submittedName>
        <fullName evidence="5">Phage/plasmid primase, P4 family</fullName>
    </submittedName>
</protein>
<dbReference type="InterPro" id="IPR027417">
    <property type="entry name" value="P-loop_NTPase"/>
</dbReference>
<keyword evidence="1" id="KW-0547">Nucleotide-binding</keyword>
<evidence type="ECO:0000256" key="3">
    <source>
        <dbReference type="ARBA" id="ARBA00022840"/>
    </source>
</evidence>
<evidence type="ECO:0000313" key="5">
    <source>
        <dbReference type="EMBL" id="UUX34888.1"/>
    </source>
</evidence>
<dbReference type="Pfam" id="PF08706">
    <property type="entry name" value="D5_N"/>
    <property type="match status" value="1"/>
</dbReference>
<keyword evidence="3" id="KW-0067">ATP-binding</keyword>
<dbReference type="RefSeq" id="WP_028119460.1">
    <property type="nucleotide sequence ID" value="NZ_CP102453.1"/>
</dbReference>
<proteinExistence type="predicted"/>
<dbReference type="PANTHER" id="PTHR35372:SF2">
    <property type="entry name" value="SF3 HELICASE DOMAIN-CONTAINING PROTEIN"/>
    <property type="match status" value="1"/>
</dbReference>
<dbReference type="Proteomes" id="UP001315967">
    <property type="component" value="Chromosome"/>
</dbReference>
<dbReference type="SUPFAM" id="SSF52540">
    <property type="entry name" value="P-loop containing nucleoside triphosphate hydrolases"/>
    <property type="match status" value="1"/>
</dbReference>
<evidence type="ECO:0000256" key="2">
    <source>
        <dbReference type="ARBA" id="ARBA00022801"/>
    </source>
</evidence>
<organism evidence="5 6">
    <name type="scientific">Fundicoccus culcitae</name>
    <dbReference type="NCBI Taxonomy" id="2969821"/>
    <lineage>
        <taxon>Bacteria</taxon>
        <taxon>Bacillati</taxon>
        <taxon>Bacillota</taxon>
        <taxon>Bacilli</taxon>
        <taxon>Lactobacillales</taxon>
        <taxon>Aerococcaceae</taxon>
        <taxon>Fundicoccus</taxon>
    </lineage>
</organism>
<feature type="domain" description="SF3 helicase" evidence="4">
    <location>
        <begin position="461"/>
        <end position="620"/>
    </location>
</feature>
<name>A0ABY5P948_9LACT</name>
<dbReference type="SMART" id="SM00885">
    <property type="entry name" value="D5_N"/>
    <property type="match status" value="1"/>
</dbReference>
<dbReference type="Gene3D" id="3.40.50.300">
    <property type="entry name" value="P-loop containing nucleotide triphosphate hydrolases"/>
    <property type="match status" value="1"/>
</dbReference>
<gene>
    <name evidence="5" type="ORF">NRE15_04370</name>
</gene>
<dbReference type="SMART" id="SM00942">
    <property type="entry name" value="PriCT_1"/>
    <property type="match status" value="1"/>
</dbReference>
<dbReference type="PANTHER" id="PTHR35372">
    <property type="entry name" value="ATP BINDING PROTEIN-RELATED"/>
    <property type="match status" value="1"/>
</dbReference>
<dbReference type="EMBL" id="CP102453">
    <property type="protein sequence ID" value="UUX34888.1"/>
    <property type="molecule type" value="Genomic_DNA"/>
</dbReference>
<sequence>MILYTTKTREKANSFIFPNRIEAHHEEEFKEAMQYDHVTAEYENNHRANANFISSNVVVMDLDNDHSNDASDWIDIEDVKLVFEGVKMALVSSRNHWKQKENQSPRPRFHVYFPVHPIHDATEYRQIKDAILNFFPYFDANAMDSARLIFGVENPNVQFVKGDQFVTDILVDDFEEWDASQNLILEGGRNNFMSQYAGRVLIRLGDTDEARKLFNQKSLLCSPPLPDEELDKIWQSALKFGQRVSKSPDYIPPEQFKPSLTLKPTDYSDVGQATVLAEEYQRKLRYSPATDYLIYNGSYWEESKPKSLGVAQELTFRQLEEAEQQIIEFTTQLEQNGGLAIIESVGDKKALEVFNKQQRIAFQNLQVAKVYQKYAIKRRDDRGINASLRQAQSMLEINHSDLDTNEFLLNTPSQTINLMTGEVLDHNSEDFITKQTTVDSGKENLKIWLDALDTFFLGDTELIDYVQQIVGLSIIGKVYVEALIIAYGDGRNGKSTFWNTISRILGNYGGNLSADVLTVNNRRNVKPELAEAKGKRLLISAELQEGMRLNTSIVKQLCSTDEIFAEKKYKSPFSFVPSHTLVLYTNHLPKVGAIDRGTWRRLVVIPFEAKIEGRSDVKNYGDHLYHEAGGAILSWMIEGAKKVIASDFKISLPQKVRDAIEDYKESNDWLGQFLNECCELDTTFMEKSGPLYEEYRAFCFRTGEYARSTTDFYAALSTEGFVRRRRSDGNYIQGLKLNSEFS</sequence>
<accession>A0ABY5P948</accession>
<evidence type="ECO:0000259" key="4">
    <source>
        <dbReference type="PROSITE" id="PS51206"/>
    </source>
</evidence>
<dbReference type="InterPro" id="IPR045455">
    <property type="entry name" value="NrS-1_pol-like_helicase"/>
</dbReference>
<dbReference type="InterPro" id="IPR006500">
    <property type="entry name" value="Helicase_put_C_phage/plasmid"/>
</dbReference>
<keyword evidence="6" id="KW-1185">Reference proteome</keyword>